<comment type="caution">
    <text evidence="1">The sequence shown here is derived from an EMBL/GenBank/DDBJ whole genome shotgun (WGS) entry which is preliminary data.</text>
</comment>
<sequence>MFYLDKQLDILAKRESSIKSRERAVVEREMRVIEKERKLSKAKQEFEELKMGWKLSQESFCRKKQNPLLIPAMTPGPMRSNLKTFIAVHAPFAVQYSRVLWHYTVI</sequence>
<evidence type="ECO:0000313" key="1">
    <source>
        <dbReference type="EMBL" id="CAG7723571.1"/>
    </source>
</evidence>
<dbReference type="EMBL" id="CAJVCH010100361">
    <property type="protein sequence ID" value="CAG7723571.1"/>
    <property type="molecule type" value="Genomic_DNA"/>
</dbReference>
<dbReference type="AlphaFoldDB" id="A0A8J2P2Y9"/>
<accession>A0A8J2P2Y9</accession>
<dbReference type="Proteomes" id="UP000708208">
    <property type="component" value="Unassembled WGS sequence"/>
</dbReference>
<reference evidence="1" key="1">
    <citation type="submission" date="2021-06" db="EMBL/GenBank/DDBJ databases">
        <authorList>
            <person name="Hodson N. C."/>
            <person name="Mongue J. A."/>
            <person name="Jaron S. K."/>
        </authorList>
    </citation>
    <scope>NUCLEOTIDE SEQUENCE</scope>
</reference>
<evidence type="ECO:0000313" key="2">
    <source>
        <dbReference type="Proteomes" id="UP000708208"/>
    </source>
</evidence>
<protein>
    <submittedName>
        <fullName evidence="1">Uncharacterized protein</fullName>
    </submittedName>
</protein>
<organism evidence="1 2">
    <name type="scientific">Allacma fusca</name>
    <dbReference type="NCBI Taxonomy" id="39272"/>
    <lineage>
        <taxon>Eukaryota</taxon>
        <taxon>Metazoa</taxon>
        <taxon>Ecdysozoa</taxon>
        <taxon>Arthropoda</taxon>
        <taxon>Hexapoda</taxon>
        <taxon>Collembola</taxon>
        <taxon>Symphypleona</taxon>
        <taxon>Sminthuridae</taxon>
        <taxon>Allacma</taxon>
    </lineage>
</organism>
<keyword evidence="2" id="KW-1185">Reference proteome</keyword>
<name>A0A8J2P2Y9_9HEXA</name>
<proteinExistence type="predicted"/>
<gene>
    <name evidence="1" type="ORF">AFUS01_LOCUS12650</name>
</gene>
<feature type="non-terminal residue" evidence="1">
    <location>
        <position position="1"/>
    </location>
</feature>